<comment type="caution">
    <text evidence="1">The sequence shown here is derived from an EMBL/GenBank/DDBJ whole genome shotgun (WGS) entry which is preliminary data.</text>
</comment>
<accession>A0A016RRZ0</accession>
<organism evidence="1 2">
    <name type="scientific">Ancylostoma ceylanicum</name>
    <dbReference type="NCBI Taxonomy" id="53326"/>
    <lineage>
        <taxon>Eukaryota</taxon>
        <taxon>Metazoa</taxon>
        <taxon>Ecdysozoa</taxon>
        <taxon>Nematoda</taxon>
        <taxon>Chromadorea</taxon>
        <taxon>Rhabditida</taxon>
        <taxon>Rhabditina</taxon>
        <taxon>Rhabditomorpha</taxon>
        <taxon>Strongyloidea</taxon>
        <taxon>Ancylostomatidae</taxon>
        <taxon>Ancylostomatinae</taxon>
        <taxon>Ancylostoma</taxon>
    </lineage>
</organism>
<evidence type="ECO:0000313" key="1">
    <source>
        <dbReference type="EMBL" id="EYB81031.1"/>
    </source>
</evidence>
<keyword evidence="2" id="KW-1185">Reference proteome</keyword>
<dbReference type="Proteomes" id="UP000024635">
    <property type="component" value="Unassembled WGS sequence"/>
</dbReference>
<gene>
    <name evidence="1" type="primary">Acey_s0394.g628</name>
    <name evidence="1" type="ORF">Y032_0394g628</name>
</gene>
<proteinExistence type="predicted"/>
<dbReference type="AlphaFoldDB" id="A0A016RRZ0"/>
<evidence type="ECO:0000313" key="2">
    <source>
        <dbReference type="Proteomes" id="UP000024635"/>
    </source>
</evidence>
<sequence length="144" mass="15182">MSTTIATPTNWRAATSTRRGRVLCLLGRFGHLRGAGEATLNNHNTRPRRVDVAAHQFARVATVIGVPLRLVSASGTLYAITATYGESQPQLHLPRTGAPHHLSGAGGATLDIHSAEPCRIGGAARQSARDAIVVDVLCTLSSVR</sequence>
<dbReference type="EMBL" id="JARK01001730">
    <property type="protein sequence ID" value="EYB81031.1"/>
    <property type="molecule type" value="Genomic_DNA"/>
</dbReference>
<reference evidence="2" key="1">
    <citation type="journal article" date="2015" name="Nat. Genet.">
        <title>The genome and transcriptome of the zoonotic hookworm Ancylostoma ceylanicum identify infection-specific gene families.</title>
        <authorList>
            <person name="Schwarz E.M."/>
            <person name="Hu Y."/>
            <person name="Antoshechkin I."/>
            <person name="Miller M.M."/>
            <person name="Sternberg P.W."/>
            <person name="Aroian R.V."/>
        </authorList>
    </citation>
    <scope>NUCLEOTIDE SEQUENCE</scope>
    <source>
        <strain evidence="2">HY135</strain>
    </source>
</reference>
<name>A0A016RRZ0_9BILA</name>
<protein>
    <submittedName>
        <fullName evidence="1">Uncharacterized protein</fullName>
    </submittedName>
</protein>